<protein>
    <recommendedName>
        <fullName evidence="3">Glycosyltransferase</fullName>
    </recommendedName>
</protein>
<gene>
    <name evidence="1" type="ORF">A5640_01915</name>
</gene>
<dbReference type="Proteomes" id="UP000093925">
    <property type="component" value="Unassembled WGS sequence"/>
</dbReference>
<dbReference type="EMBL" id="LZLM01000072">
    <property type="protein sequence ID" value="OBJ85512.1"/>
    <property type="molecule type" value="Genomic_DNA"/>
</dbReference>
<dbReference type="RefSeq" id="WP_065140215.1">
    <property type="nucleotide sequence ID" value="NZ_LZLM01000072.1"/>
</dbReference>
<comment type="caution">
    <text evidence="1">The sequence shown here is derived from an EMBL/GenBank/DDBJ whole genome shotgun (WGS) entry which is preliminary data.</text>
</comment>
<organism evidence="1 2">
    <name type="scientific">Mycobacterium asiaticum</name>
    <dbReference type="NCBI Taxonomy" id="1790"/>
    <lineage>
        <taxon>Bacteria</taxon>
        <taxon>Bacillati</taxon>
        <taxon>Actinomycetota</taxon>
        <taxon>Actinomycetes</taxon>
        <taxon>Mycobacteriales</taxon>
        <taxon>Mycobacteriaceae</taxon>
        <taxon>Mycobacterium</taxon>
    </lineage>
</organism>
<dbReference type="AlphaFoldDB" id="A0A1A3KK45"/>
<reference evidence="1 2" key="1">
    <citation type="submission" date="2016-06" db="EMBL/GenBank/DDBJ databases">
        <authorList>
            <person name="Kjaerup R.B."/>
            <person name="Dalgaard T.S."/>
            <person name="Juul-Madsen H.R."/>
        </authorList>
    </citation>
    <scope>NUCLEOTIDE SEQUENCE [LARGE SCALE GENOMIC DNA]</scope>
    <source>
        <strain evidence="1 2">1276495.2</strain>
    </source>
</reference>
<name>A0A1A3KK45_MYCAS</name>
<accession>A0A1A3KK45</accession>
<proteinExistence type="predicted"/>
<evidence type="ECO:0000313" key="1">
    <source>
        <dbReference type="EMBL" id="OBJ85512.1"/>
    </source>
</evidence>
<sequence>MRFAVAIVSPPGAVHSECFREVAESLHYGLLALGHDAVLTDRLDLNDRRTIVLGSNLLPSLGLEPPPKSILYNLEQCSDDSTWITPELLRLFHRYQVWDYSQLNIERFATRDVPRPTHVPIGYVPELTRIVPGPEDVDVLFYGSLNERRQAVLDDLRRRGLRVEWLFGAYGPVRDAWIARSKLVLNMHFYDAKVFEIVRVSYLLANRRAVVSERGADSVEDRDLEPGVAFADYNQLADRCVELLSDDHARLELAERGYQAFSARNQAAILRRALSADAV</sequence>
<evidence type="ECO:0000313" key="2">
    <source>
        <dbReference type="Proteomes" id="UP000093925"/>
    </source>
</evidence>
<evidence type="ECO:0008006" key="3">
    <source>
        <dbReference type="Google" id="ProtNLM"/>
    </source>
</evidence>